<accession>A0A2R8FEI7</accession>
<reference evidence="1" key="1">
    <citation type="submission" date="2018-03" db="EMBL/GenBank/DDBJ databases">
        <authorList>
            <consortium name="Urmite Genomes"/>
        </authorList>
    </citation>
    <scope>NUCLEOTIDE SEQUENCE [LARGE SCALE GENOMIC DNA]</scope>
    <source>
        <strain evidence="1">IHUMI-S29</strain>
    </source>
</reference>
<proteinExistence type="predicted"/>
<protein>
    <submittedName>
        <fullName evidence="1">Uncharacterized protein</fullName>
    </submittedName>
</protein>
<dbReference type="EMBL" id="LT994652">
    <property type="protein sequence ID" value="SPN79403.1"/>
    <property type="molecule type" value="Genomic_DNA"/>
</dbReference>
<name>A0A2R8FEI7_9VIRU</name>
<organism evidence="1">
    <name type="scientific">Cedratvirus Zaza IHUMI</name>
    <dbReference type="NCBI Taxonomy" id="2126979"/>
    <lineage>
        <taxon>Viruses</taxon>
        <taxon>Pithoviruses</taxon>
    </lineage>
</organism>
<sequence>MLLKVQAHNKTNMDTFYLDVALEEGDLEGVKKYKHAGYSLYAKQMAEVNANQDCLDYVLRESKQRNNTGVLGIHCRYTKKEGKLVWDDKVPEEFRERFFNECAQGRI</sequence>
<gene>
    <name evidence="1" type="ORF">ZAZAV_305</name>
</gene>
<evidence type="ECO:0000313" key="1">
    <source>
        <dbReference type="EMBL" id="SPN79403.1"/>
    </source>
</evidence>
<dbReference type="Proteomes" id="UP000270547">
    <property type="component" value="Segment"/>
</dbReference>